<evidence type="ECO:0000256" key="3">
    <source>
        <dbReference type="ARBA" id="ARBA00022801"/>
    </source>
</evidence>
<dbReference type="InterPro" id="IPR023635">
    <property type="entry name" value="Peptide_deformylase"/>
</dbReference>
<dbReference type="CDD" id="cd00487">
    <property type="entry name" value="Pep_deformylase"/>
    <property type="match status" value="1"/>
</dbReference>
<feature type="binding site" evidence="5">
    <location>
        <position position="159"/>
    </location>
    <ligand>
        <name>Fe cation</name>
        <dbReference type="ChEBI" id="CHEBI:24875"/>
    </ligand>
</feature>
<dbReference type="Gene3D" id="3.90.45.10">
    <property type="entry name" value="Peptide deformylase"/>
    <property type="match status" value="1"/>
</dbReference>
<evidence type="ECO:0000256" key="2">
    <source>
        <dbReference type="ARBA" id="ARBA00022723"/>
    </source>
</evidence>
<dbReference type="RefSeq" id="WP_190351595.1">
    <property type="nucleotide sequence ID" value="NZ_JACJPY010000044.1"/>
</dbReference>
<reference evidence="6" key="2">
    <citation type="submission" date="2020-08" db="EMBL/GenBank/DDBJ databases">
        <authorList>
            <person name="Chen M."/>
            <person name="Teng W."/>
            <person name="Zhao L."/>
            <person name="Hu C."/>
            <person name="Zhou Y."/>
            <person name="Han B."/>
            <person name="Song L."/>
            <person name="Shu W."/>
        </authorList>
    </citation>
    <scope>NUCLEOTIDE SEQUENCE</scope>
    <source>
        <strain evidence="6">FACHB-1277</strain>
    </source>
</reference>
<proteinExistence type="inferred from homology"/>
<dbReference type="Proteomes" id="UP000631421">
    <property type="component" value="Unassembled WGS sequence"/>
</dbReference>
<dbReference type="InterPro" id="IPR036821">
    <property type="entry name" value="Peptide_deformylase_sf"/>
</dbReference>
<dbReference type="PANTHER" id="PTHR10458">
    <property type="entry name" value="PEPTIDE DEFORMYLASE"/>
    <property type="match status" value="1"/>
</dbReference>
<protein>
    <recommendedName>
        <fullName evidence="5">Peptide deformylase</fullName>
        <shortName evidence="5">PDF</shortName>
        <ecNumber evidence="5">3.5.1.88</ecNumber>
    </recommendedName>
    <alternativeName>
        <fullName evidence="5">Polypeptide deformylase</fullName>
    </alternativeName>
</protein>
<dbReference type="HAMAP" id="MF_00163">
    <property type="entry name" value="Pep_deformylase"/>
    <property type="match status" value="1"/>
</dbReference>
<name>A0A926UTQ7_9CYAN</name>
<evidence type="ECO:0000256" key="5">
    <source>
        <dbReference type="HAMAP-Rule" id="MF_00163"/>
    </source>
</evidence>
<reference evidence="6" key="1">
    <citation type="journal article" date="2015" name="ISME J.">
        <title>Draft Genome Sequence of Streptomyces incarnatus NRRL8089, which Produces the Nucleoside Antibiotic Sinefungin.</title>
        <authorList>
            <person name="Oshima K."/>
            <person name="Hattori M."/>
            <person name="Shimizu H."/>
            <person name="Fukuda K."/>
            <person name="Nemoto M."/>
            <person name="Inagaki K."/>
            <person name="Tamura T."/>
        </authorList>
    </citation>
    <scope>NUCLEOTIDE SEQUENCE</scope>
    <source>
        <strain evidence="6">FACHB-1277</strain>
    </source>
</reference>
<dbReference type="PRINTS" id="PR01576">
    <property type="entry name" value="PDEFORMYLASE"/>
</dbReference>
<feature type="active site" evidence="5">
    <location>
        <position position="160"/>
    </location>
</feature>
<dbReference type="Pfam" id="PF01327">
    <property type="entry name" value="Pep_deformylase"/>
    <property type="match status" value="1"/>
</dbReference>
<dbReference type="SUPFAM" id="SSF56420">
    <property type="entry name" value="Peptide deformylase"/>
    <property type="match status" value="1"/>
</dbReference>
<feature type="binding site" evidence="5">
    <location>
        <position position="163"/>
    </location>
    <ligand>
        <name>Fe cation</name>
        <dbReference type="ChEBI" id="CHEBI:24875"/>
    </ligand>
</feature>
<comment type="similarity">
    <text evidence="1 5">Belongs to the polypeptide deformylase family.</text>
</comment>
<dbReference type="EC" id="3.5.1.88" evidence="5"/>
<comment type="caution">
    <text evidence="6">The sequence shown here is derived from an EMBL/GenBank/DDBJ whole genome shotgun (WGS) entry which is preliminary data.</text>
</comment>
<evidence type="ECO:0000313" key="7">
    <source>
        <dbReference type="Proteomes" id="UP000631421"/>
    </source>
</evidence>
<dbReference type="EMBL" id="JACJPY010000044">
    <property type="protein sequence ID" value="MBD2151151.1"/>
    <property type="molecule type" value="Genomic_DNA"/>
</dbReference>
<comment type="catalytic activity">
    <reaction evidence="5">
        <text>N-terminal N-formyl-L-methionyl-[peptide] + H2O = N-terminal L-methionyl-[peptide] + formate</text>
        <dbReference type="Rhea" id="RHEA:24420"/>
        <dbReference type="Rhea" id="RHEA-COMP:10639"/>
        <dbReference type="Rhea" id="RHEA-COMP:10640"/>
        <dbReference type="ChEBI" id="CHEBI:15377"/>
        <dbReference type="ChEBI" id="CHEBI:15740"/>
        <dbReference type="ChEBI" id="CHEBI:49298"/>
        <dbReference type="ChEBI" id="CHEBI:64731"/>
        <dbReference type="EC" id="3.5.1.88"/>
    </reaction>
</comment>
<organism evidence="6 7">
    <name type="scientific">Pseudanabaena cinerea FACHB-1277</name>
    <dbReference type="NCBI Taxonomy" id="2949581"/>
    <lineage>
        <taxon>Bacteria</taxon>
        <taxon>Bacillati</taxon>
        <taxon>Cyanobacteriota</taxon>
        <taxon>Cyanophyceae</taxon>
        <taxon>Pseudanabaenales</taxon>
        <taxon>Pseudanabaenaceae</taxon>
        <taxon>Pseudanabaena</taxon>
        <taxon>Pseudanabaena cinerea</taxon>
    </lineage>
</organism>
<dbReference type="NCBIfam" id="NF001159">
    <property type="entry name" value="PRK00150.1-3"/>
    <property type="match status" value="1"/>
</dbReference>
<comment type="cofactor">
    <cofactor evidence="5">
        <name>Fe(2+)</name>
        <dbReference type="ChEBI" id="CHEBI:29033"/>
    </cofactor>
    <text evidence="5">Binds 1 Fe(2+) ion.</text>
</comment>
<keyword evidence="7" id="KW-1185">Reference proteome</keyword>
<keyword evidence="4 5" id="KW-0648">Protein biosynthesis</keyword>
<evidence type="ECO:0000256" key="1">
    <source>
        <dbReference type="ARBA" id="ARBA00010759"/>
    </source>
</evidence>
<sequence length="188" mass="21356">MISSPLQLINQLFNQPSLKKLDVCQLGNPKLRAIATSITDVHDPQIQKLIDEMILTLKESRGVGLAAPQVGRSLQLIIIASHPNERYPHAPQMEPLAMINPQIIAHSDVKVKDWEGCLSVPMIRGLVPRYQEIEVSYGDRDGNRQRTKLTDFVARIFQHEYDHLEGKVFLDRVESSLDLITEAEYHKL</sequence>
<gene>
    <name evidence="5 6" type="primary">def</name>
    <name evidence="6" type="ORF">H6F44_13620</name>
</gene>
<dbReference type="AlphaFoldDB" id="A0A926UTQ7"/>
<keyword evidence="3 5" id="KW-0378">Hydrolase</keyword>
<dbReference type="NCBIfam" id="TIGR00079">
    <property type="entry name" value="pept_deformyl"/>
    <property type="match status" value="1"/>
</dbReference>
<dbReference type="GO" id="GO:0046872">
    <property type="term" value="F:metal ion binding"/>
    <property type="evidence" value="ECO:0007669"/>
    <property type="project" value="UniProtKB-KW"/>
</dbReference>
<keyword evidence="5" id="KW-0408">Iron</keyword>
<dbReference type="PANTHER" id="PTHR10458:SF2">
    <property type="entry name" value="PEPTIDE DEFORMYLASE, MITOCHONDRIAL"/>
    <property type="match status" value="1"/>
</dbReference>
<comment type="function">
    <text evidence="5">Removes the formyl group from the N-terminal Met of newly synthesized proteins. Requires at least a dipeptide for an efficient rate of reaction. N-terminal L-methionine is a prerequisite for activity but the enzyme has broad specificity at other positions.</text>
</comment>
<dbReference type="GO" id="GO:0042586">
    <property type="term" value="F:peptide deformylase activity"/>
    <property type="evidence" value="ECO:0007669"/>
    <property type="project" value="UniProtKB-UniRule"/>
</dbReference>
<dbReference type="GO" id="GO:0006412">
    <property type="term" value="P:translation"/>
    <property type="evidence" value="ECO:0007669"/>
    <property type="project" value="UniProtKB-UniRule"/>
</dbReference>
<dbReference type="PIRSF" id="PIRSF004749">
    <property type="entry name" value="Pep_def"/>
    <property type="match status" value="1"/>
</dbReference>
<evidence type="ECO:0000313" key="6">
    <source>
        <dbReference type="EMBL" id="MBD2151151.1"/>
    </source>
</evidence>
<feature type="binding site" evidence="5">
    <location>
        <position position="117"/>
    </location>
    <ligand>
        <name>Fe cation</name>
        <dbReference type="ChEBI" id="CHEBI:24875"/>
    </ligand>
</feature>
<accession>A0A926UTQ7</accession>
<evidence type="ECO:0000256" key="4">
    <source>
        <dbReference type="ARBA" id="ARBA00022917"/>
    </source>
</evidence>
<dbReference type="FunFam" id="3.90.45.10:FF:000003">
    <property type="entry name" value="Peptide deformylase"/>
    <property type="match status" value="1"/>
</dbReference>
<keyword evidence="2 5" id="KW-0479">Metal-binding</keyword>